<feature type="non-terminal residue" evidence="2">
    <location>
        <position position="109"/>
    </location>
</feature>
<reference evidence="2 3" key="1">
    <citation type="journal article" date="2023" name="Commun. Biol.">
        <title>Genome analysis of Parmales, the sister group of diatoms, reveals the evolutionary specialization of diatoms from phago-mixotrophs to photoautotrophs.</title>
        <authorList>
            <person name="Ban H."/>
            <person name="Sato S."/>
            <person name="Yoshikawa S."/>
            <person name="Yamada K."/>
            <person name="Nakamura Y."/>
            <person name="Ichinomiya M."/>
            <person name="Sato N."/>
            <person name="Blanc-Mathieu R."/>
            <person name="Endo H."/>
            <person name="Kuwata A."/>
            <person name="Ogata H."/>
        </authorList>
    </citation>
    <scope>NUCLEOTIDE SEQUENCE [LARGE SCALE GENOMIC DNA]</scope>
</reference>
<protein>
    <submittedName>
        <fullName evidence="2">Uncharacterized protein</fullName>
    </submittedName>
</protein>
<sequence length="109" mass="12168">MELKEKRTWAARPKGTPGRLSSIKSSPLAGVRKISTSTYADFAIAIPDSFFANVPDRPPPERFVLQTMDDGFVEKRDRGMWRHVLSSNGYGVVGTDFEKMPHGRDGKTL</sequence>
<evidence type="ECO:0000256" key="1">
    <source>
        <dbReference type="SAM" id="MobiDB-lite"/>
    </source>
</evidence>
<name>A0ABQ6MIT2_9STRA</name>
<dbReference type="EMBL" id="BRYB01004200">
    <property type="protein sequence ID" value="GMI27289.1"/>
    <property type="molecule type" value="Genomic_DNA"/>
</dbReference>
<dbReference type="Proteomes" id="UP001165060">
    <property type="component" value="Unassembled WGS sequence"/>
</dbReference>
<feature type="region of interest" description="Disordered" evidence="1">
    <location>
        <begin position="1"/>
        <end position="24"/>
    </location>
</feature>
<evidence type="ECO:0000313" key="3">
    <source>
        <dbReference type="Proteomes" id="UP001165060"/>
    </source>
</evidence>
<evidence type="ECO:0000313" key="2">
    <source>
        <dbReference type="EMBL" id="GMI27289.1"/>
    </source>
</evidence>
<gene>
    <name evidence="2" type="ORF">TeGR_g1294</name>
</gene>
<accession>A0ABQ6MIT2</accession>
<proteinExistence type="predicted"/>
<comment type="caution">
    <text evidence="2">The sequence shown here is derived from an EMBL/GenBank/DDBJ whole genome shotgun (WGS) entry which is preliminary data.</text>
</comment>
<organism evidence="2 3">
    <name type="scientific">Tetraparma gracilis</name>
    <dbReference type="NCBI Taxonomy" id="2962635"/>
    <lineage>
        <taxon>Eukaryota</taxon>
        <taxon>Sar</taxon>
        <taxon>Stramenopiles</taxon>
        <taxon>Ochrophyta</taxon>
        <taxon>Bolidophyceae</taxon>
        <taxon>Parmales</taxon>
        <taxon>Triparmaceae</taxon>
        <taxon>Tetraparma</taxon>
    </lineage>
</organism>
<keyword evidence="3" id="KW-1185">Reference proteome</keyword>